<dbReference type="InterPro" id="IPR002104">
    <property type="entry name" value="Integrase_catalytic"/>
</dbReference>
<protein>
    <recommendedName>
        <fullName evidence="1">Tyr recombinase domain-containing protein</fullName>
    </recommendedName>
</protein>
<dbReference type="EMBL" id="SNRW01001677">
    <property type="protein sequence ID" value="KAA6395467.1"/>
    <property type="molecule type" value="Genomic_DNA"/>
</dbReference>
<dbReference type="Proteomes" id="UP000324800">
    <property type="component" value="Unassembled WGS sequence"/>
</dbReference>
<proteinExistence type="predicted"/>
<evidence type="ECO:0000313" key="2">
    <source>
        <dbReference type="EMBL" id="KAA6395467.1"/>
    </source>
</evidence>
<dbReference type="AlphaFoldDB" id="A0A5J4WK88"/>
<feature type="domain" description="Tyr recombinase" evidence="1">
    <location>
        <begin position="106"/>
        <end position="254"/>
    </location>
</feature>
<accession>A0A5J4WK88</accession>
<dbReference type="SUPFAM" id="SSF56349">
    <property type="entry name" value="DNA breaking-rejoining enzymes"/>
    <property type="match status" value="1"/>
</dbReference>
<dbReference type="GO" id="GO:0006310">
    <property type="term" value="P:DNA recombination"/>
    <property type="evidence" value="ECO:0007669"/>
    <property type="project" value="InterPro"/>
</dbReference>
<sequence>MAEYMKQNNITIDTLLTERSDVHVVNTLCWFNELGGKQRKSKLFLLKTHVSATFPQFSKMSNISDSPLIKSFTRCLNLNIITKARYDEIWDIEILFKYIRSTIFSSQQDKQLLEMTLLVCYSTARMTELQRMTIDEITMGKDIFTISTVIKKSNNVRNEKITLLQRNSQLCPVLALKHQLKTRSMLEINGDSLFWNFDKQVPASSYFCNIILTCIFRNSGINPPYNDPSIRHASMTKLRSSEASVTDVNAFSRHILTSNIVDTFYFRPGK</sequence>
<dbReference type="Pfam" id="PF00589">
    <property type="entry name" value="Phage_integrase"/>
    <property type="match status" value="1"/>
</dbReference>
<name>A0A5J4WK88_9EUKA</name>
<reference evidence="2 3" key="1">
    <citation type="submission" date="2019-03" db="EMBL/GenBank/DDBJ databases">
        <title>Single cell metagenomics reveals metabolic interactions within the superorganism composed of flagellate Streblomastix strix and complex community of Bacteroidetes bacteria on its surface.</title>
        <authorList>
            <person name="Treitli S.C."/>
            <person name="Kolisko M."/>
            <person name="Husnik F."/>
            <person name="Keeling P."/>
            <person name="Hampl V."/>
        </authorList>
    </citation>
    <scope>NUCLEOTIDE SEQUENCE [LARGE SCALE GENOMIC DNA]</scope>
    <source>
        <strain evidence="2">ST1C</strain>
    </source>
</reference>
<dbReference type="GO" id="GO:0003677">
    <property type="term" value="F:DNA binding"/>
    <property type="evidence" value="ECO:0007669"/>
    <property type="project" value="InterPro"/>
</dbReference>
<comment type="caution">
    <text evidence="2">The sequence shown here is derived from an EMBL/GenBank/DDBJ whole genome shotgun (WGS) entry which is preliminary data.</text>
</comment>
<evidence type="ECO:0000259" key="1">
    <source>
        <dbReference type="Pfam" id="PF00589"/>
    </source>
</evidence>
<dbReference type="GO" id="GO:0015074">
    <property type="term" value="P:DNA integration"/>
    <property type="evidence" value="ECO:0007669"/>
    <property type="project" value="InterPro"/>
</dbReference>
<organism evidence="2 3">
    <name type="scientific">Streblomastix strix</name>
    <dbReference type="NCBI Taxonomy" id="222440"/>
    <lineage>
        <taxon>Eukaryota</taxon>
        <taxon>Metamonada</taxon>
        <taxon>Preaxostyla</taxon>
        <taxon>Oxymonadida</taxon>
        <taxon>Streblomastigidae</taxon>
        <taxon>Streblomastix</taxon>
    </lineage>
</organism>
<evidence type="ECO:0000313" key="3">
    <source>
        <dbReference type="Proteomes" id="UP000324800"/>
    </source>
</evidence>
<gene>
    <name evidence="2" type="ORF">EZS28_009006</name>
</gene>
<dbReference type="InterPro" id="IPR011010">
    <property type="entry name" value="DNA_brk_join_enz"/>
</dbReference>